<feature type="compositionally biased region" description="Polar residues" evidence="1">
    <location>
        <begin position="192"/>
        <end position="205"/>
    </location>
</feature>
<feature type="region of interest" description="Disordered" evidence="1">
    <location>
        <begin position="192"/>
        <end position="213"/>
    </location>
</feature>
<evidence type="ECO:0000313" key="2">
    <source>
        <dbReference type="EMBL" id="GET03404.1"/>
    </source>
</evidence>
<sequence>MGDITMDNTNFASTTFDNLDLNVLSSTKEEMDARQDLGLHRKNGEEEQKRKEGLQEISSAIQEKQIDNQSSTDDYENKWNHNHHNLPSRCSLLPLHDQLSPPEEKEKKYQLIVHHKQEEKEEKGIHLSESGEVSFSTSQPDWSMDGNNGTPSLEAPSNNKCLLEIKPGKNYQRCIWCINYGAQQESKGTVGCNPSTERPISSSSEPGWECDSDSSGILGVRELRGDECLDFFMPVENGSPYQVSNNVINNGGDSGAMCKLPSLSDLVGATKCDREFREFRELTDKWIVDQEHKKYFSDTFGITNIRPMFVGYSGMVVLFLDDRGILFSWCEMTYEMYILGFNIMEGLANFVYHPKKRCLIDEDTGKLITEVELSELRRRVREELKMDKPIII</sequence>
<proteinExistence type="predicted"/>
<dbReference type="Proteomes" id="UP000615446">
    <property type="component" value="Unassembled WGS sequence"/>
</dbReference>
<dbReference type="OrthoDB" id="2441284at2759"/>
<feature type="compositionally biased region" description="Basic and acidic residues" evidence="1">
    <location>
        <begin position="117"/>
        <end position="126"/>
    </location>
</feature>
<evidence type="ECO:0000256" key="1">
    <source>
        <dbReference type="SAM" id="MobiDB-lite"/>
    </source>
</evidence>
<dbReference type="EMBL" id="BLAL01000322">
    <property type="protein sequence ID" value="GET03404.1"/>
    <property type="molecule type" value="Genomic_DNA"/>
</dbReference>
<gene>
    <name evidence="2" type="ORF">RCL2_002974200</name>
</gene>
<name>A0A8H3MA00_9GLOM</name>
<comment type="caution">
    <text evidence="2">The sequence shown here is derived from an EMBL/GenBank/DDBJ whole genome shotgun (WGS) entry which is preliminary data.</text>
</comment>
<feature type="region of interest" description="Disordered" evidence="1">
    <location>
        <begin position="117"/>
        <end position="144"/>
    </location>
</feature>
<organism evidence="2 3">
    <name type="scientific">Rhizophagus clarus</name>
    <dbReference type="NCBI Taxonomy" id="94130"/>
    <lineage>
        <taxon>Eukaryota</taxon>
        <taxon>Fungi</taxon>
        <taxon>Fungi incertae sedis</taxon>
        <taxon>Mucoromycota</taxon>
        <taxon>Glomeromycotina</taxon>
        <taxon>Glomeromycetes</taxon>
        <taxon>Glomerales</taxon>
        <taxon>Glomeraceae</taxon>
        <taxon>Rhizophagus</taxon>
    </lineage>
</organism>
<evidence type="ECO:0000313" key="3">
    <source>
        <dbReference type="Proteomes" id="UP000615446"/>
    </source>
</evidence>
<accession>A0A8H3MA00</accession>
<protein>
    <submittedName>
        <fullName evidence="2">Uncharacterized protein</fullName>
    </submittedName>
</protein>
<reference evidence="2" key="1">
    <citation type="submission" date="2019-10" db="EMBL/GenBank/DDBJ databases">
        <title>Conservation and host-specific expression of non-tandemly repeated heterogenous ribosome RNA gene in arbuscular mycorrhizal fungi.</title>
        <authorList>
            <person name="Maeda T."/>
            <person name="Kobayashi Y."/>
            <person name="Nakagawa T."/>
            <person name="Ezawa T."/>
            <person name="Yamaguchi K."/>
            <person name="Bino T."/>
            <person name="Nishimoto Y."/>
            <person name="Shigenobu S."/>
            <person name="Kawaguchi M."/>
        </authorList>
    </citation>
    <scope>NUCLEOTIDE SEQUENCE</scope>
    <source>
        <strain evidence="2">HR1</strain>
    </source>
</reference>
<feature type="compositionally biased region" description="Polar residues" evidence="1">
    <location>
        <begin position="131"/>
        <end position="144"/>
    </location>
</feature>
<dbReference type="AlphaFoldDB" id="A0A8H3MA00"/>